<dbReference type="RefSeq" id="WP_078720280.1">
    <property type="nucleotide sequence ID" value="NZ_CP014339.1"/>
</dbReference>
<dbReference type="AlphaFoldDB" id="A0A494J1J4"/>
<accession>A0A494J1J4</accession>
<dbReference type="Proteomes" id="UP000189738">
    <property type="component" value="Chromosome"/>
</dbReference>
<proteinExistence type="predicted"/>
<gene>
    <name evidence="1" type="ORF">AYC66_18060</name>
    <name evidence="2" type="ORF">BAY09_08475</name>
</gene>
<reference evidence="1 3" key="1">
    <citation type="submission" date="2016-02" db="EMBL/GenBank/DDBJ databases">
        <authorList>
            <person name="Nicholson A.C."/>
            <person name="Humrighouse B.W."/>
            <person name="Loparev V."/>
            <person name="Emery B."/>
            <person name="Graziano J."/>
            <person name="McQuiston J.R."/>
        </authorList>
    </citation>
    <scope>NUCLEOTIDE SEQUENCE [LARGE SCALE GENOMIC DNA]</scope>
    <source>
        <strain evidence="1 3">E6809</strain>
    </source>
</reference>
<sequence length="162" mass="18779">MYENFNQNNERQENVFHSKIGKISRIIEFNLPNITTSYALVETRIRKVISNSGVSYFYQIEKQGEYSNNLASIEYSELKEVIDAIDFFKSNLDKDKLSTVDYIENKFSTTDGFQIGNYIKDNNVNWFINLDNGSDGSLFFSDISYVYNALINAKNRIEELKG</sequence>
<name>A0A494J1J4_9FLAO</name>
<evidence type="ECO:0000313" key="3">
    <source>
        <dbReference type="Proteomes" id="UP000189738"/>
    </source>
</evidence>
<dbReference type="EMBL" id="MAHS01000016">
    <property type="protein sequence ID" value="OPB47217.1"/>
    <property type="molecule type" value="Genomic_DNA"/>
</dbReference>
<dbReference type="EMBL" id="CP014339">
    <property type="protein sequence ID" value="AQX52466.1"/>
    <property type="molecule type" value="Genomic_DNA"/>
</dbReference>
<protein>
    <submittedName>
        <fullName evidence="2">Uncharacterized protein</fullName>
    </submittedName>
</protein>
<evidence type="ECO:0000313" key="2">
    <source>
        <dbReference type="EMBL" id="OPB47217.1"/>
    </source>
</evidence>
<evidence type="ECO:0000313" key="1">
    <source>
        <dbReference type="EMBL" id="AQX52466.1"/>
    </source>
</evidence>
<reference evidence="2" key="2">
    <citation type="submission" date="2016-06" db="EMBL/GenBank/DDBJ databases">
        <authorList>
            <person name="Nicholson A.C."/>
        </authorList>
    </citation>
    <scope>NUCLEOTIDE SEQUENCE [LARGE SCALE GENOMIC DNA]</scope>
    <source>
        <strain evidence="2">E6809</strain>
    </source>
</reference>
<organism evidence="2">
    <name type="scientific">Elizabethkingia anophelis</name>
    <dbReference type="NCBI Taxonomy" id="1117645"/>
    <lineage>
        <taxon>Bacteria</taxon>
        <taxon>Pseudomonadati</taxon>
        <taxon>Bacteroidota</taxon>
        <taxon>Flavobacteriia</taxon>
        <taxon>Flavobacteriales</taxon>
        <taxon>Weeksellaceae</taxon>
        <taxon>Elizabethkingia</taxon>
    </lineage>
</organism>